<evidence type="ECO:0000313" key="2">
    <source>
        <dbReference type="Proteomes" id="UP000503447"/>
    </source>
</evidence>
<dbReference type="EMBL" id="CP053452">
    <property type="protein sequence ID" value="QJW93656.1"/>
    <property type="molecule type" value="Genomic_DNA"/>
</dbReference>
<dbReference type="RefSeq" id="WP_171469812.1">
    <property type="nucleotide sequence ID" value="NZ_CP053452.2"/>
</dbReference>
<dbReference type="Proteomes" id="UP000503447">
    <property type="component" value="Chromosome"/>
</dbReference>
<evidence type="ECO:0000313" key="1">
    <source>
        <dbReference type="EMBL" id="QJW93656.1"/>
    </source>
</evidence>
<accession>A0A6M5YK40</accession>
<sequence>MLTGRPCALLGSRPGRSFGHKKAQLRKQRCDVPVWFSSWGSQASPSARLLADDAEDKAIKAVEGLKGKVHRDKSRPGMPVYSVNVANTKVTDDDLQHVAAFKHLISLDAG</sequence>
<protein>
    <submittedName>
        <fullName evidence="1">Uncharacterized protein</fullName>
    </submittedName>
</protein>
<name>A0A6M5YK40_9BACT</name>
<reference evidence="2" key="1">
    <citation type="submission" date="2020-05" db="EMBL/GenBank/DDBJ databases">
        <title>Frigoriglobus tundricola gen. nov., sp. nov., a psychrotolerant cellulolytic planctomycete of the family Gemmataceae with two divergent copies of 16S rRNA gene.</title>
        <authorList>
            <person name="Kulichevskaya I.S."/>
            <person name="Ivanova A.A."/>
            <person name="Naumoff D.G."/>
            <person name="Beletsky A.V."/>
            <person name="Rijpstra W.I.C."/>
            <person name="Sinninghe Damste J.S."/>
            <person name="Mardanov A.V."/>
            <person name="Ravin N.V."/>
            <person name="Dedysh S.N."/>
        </authorList>
    </citation>
    <scope>NUCLEOTIDE SEQUENCE [LARGE SCALE GENOMIC DNA]</scope>
    <source>
        <strain evidence="2">PL17</strain>
    </source>
</reference>
<dbReference type="AlphaFoldDB" id="A0A6M5YK40"/>
<dbReference type="KEGG" id="ftj:FTUN_1164"/>
<organism evidence="1 2">
    <name type="scientific">Frigoriglobus tundricola</name>
    <dbReference type="NCBI Taxonomy" id="2774151"/>
    <lineage>
        <taxon>Bacteria</taxon>
        <taxon>Pseudomonadati</taxon>
        <taxon>Planctomycetota</taxon>
        <taxon>Planctomycetia</taxon>
        <taxon>Gemmatales</taxon>
        <taxon>Gemmataceae</taxon>
        <taxon>Frigoriglobus</taxon>
    </lineage>
</organism>
<keyword evidence="2" id="KW-1185">Reference proteome</keyword>
<proteinExistence type="predicted"/>
<gene>
    <name evidence="1" type="ORF">FTUN_1164</name>
</gene>